<protein>
    <recommendedName>
        <fullName evidence="4">mannose-6-phosphate isomerase</fullName>
        <ecNumber evidence="4">5.3.1.8</ecNumber>
    </recommendedName>
</protein>
<feature type="domain" description="Phosphomannose isomerase type I catalytic" evidence="9">
    <location>
        <begin position="8"/>
        <end position="150"/>
    </location>
</feature>
<dbReference type="PROSITE" id="PS00965">
    <property type="entry name" value="PMI_I_1"/>
    <property type="match status" value="1"/>
</dbReference>
<dbReference type="RefSeq" id="WP_238751939.1">
    <property type="nucleotide sequence ID" value="NZ_CAKLPZ010000004.1"/>
</dbReference>
<dbReference type="CDD" id="cd07011">
    <property type="entry name" value="cupin_PMI_type_I_N"/>
    <property type="match status" value="1"/>
</dbReference>
<dbReference type="InterPro" id="IPR011051">
    <property type="entry name" value="RmlC_Cupin_sf"/>
</dbReference>
<sequence length="396" mass="44011">MPTVYPFNGVIQHYAWGGYTYLPELLGKSNQQQEPWAELWMGTHAKGPGQLLGSVHTLDEIIAKAPATVLGKEVASRFDDRLPFLFKILDVREMLSIQVHPTKKAAERGFAREEENGPARDAPDRNYRDDNHKPELGVALTDFYLLHGFRSPEDIRRTLTEVPGWDSLLSTFDQGGTKALYARVMHADQAEVDRLLQPLTDRLVDKDYHRDSADFWAQRAVDQHTHDGHHDRGMFSIYWFNLVHLRPGEGIFQDAGIPHAYLEGVCIELMANSDNVLRGGLTPKHIDVPELLDKTQFTPVDPDVLLPVAGPRTWQHYPSPAPDFQLLRIAPGAGTTFTVDTAGTPAILLLLRGAVAGDGLALDAQARTTFLPADGNWTVEAADDSEIYMATAGHQN</sequence>
<comment type="caution">
    <text evidence="10">The sequence shown here is derived from an EMBL/GenBank/DDBJ whole genome shotgun (WGS) entry which is preliminary data.</text>
</comment>
<keyword evidence="11" id="KW-1185">Reference proteome</keyword>
<comment type="cofactor">
    <cofactor evidence="2">
        <name>Zn(2+)</name>
        <dbReference type="ChEBI" id="CHEBI:29105"/>
    </cofactor>
</comment>
<dbReference type="Pfam" id="PF20511">
    <property type="entry name" value="PMI_typeI_cat"/>
    <property type="match status" value="1"/>
</dbReference>
<keyword evidence="5" id="KW-0479">Metal-binding</keyword>
<feature type="region of interest" description="Disordered" evidence="8">
    <location>
        <begin position="105"/>
        <end position="131"/>
    </location>
</feature>
<dbReference type="NCBIfam" id="TIGR00218">
    <property type="entry name" value="manA"/>
    <property type="match status" value="1"/>
</dbReference>
<name>A0ABN8F919_9BACT</name>
<dbReference type="InterPro" id="IPR014710">
    <property type="entry name" value="RmlC-like_jellyroll"/>
</dbReference>
<accession>A0ABN8F919</accession>
<proteinExistence type="inferred from homology"/>
<dbReference type="InterPro" id="IPR016305">
    <property type="entry name" value="Mannose-6-P_Isomerase"/>
</dbReference>
<dbReference type="Gene3D" id="2.60.120.10">
    <property type="entry name" value="Jelly Rolls"/>
    <property type="match status" value="2"/>
</dbReference>
<reference evidence="10" key="1">
    <citation type="submission" date="2021-12" db="EMBL/GenBank/DDBJ databases">
        <authorList>
            <person name="Rodrigo-Torres L."/>
            <person name="Arahal R. D."/>
            <person name="Lucena T."/>
        </authorList>
    </citation>
    <scope>NUCLEOTIDE SEQUENCE</scope>
    <source>
        <strain evidence="10">CECT 8419</strain>
    </source>
</reference>
<dbReference type="EC" id="5.3.1.8" evidence="4"/>
<evidence type="ECO:0000313" key="10">
    <source>
        <dbReference type="EMBL" id="CAH1002082.1"/>
    </source>
</evidence>
<evidence type="ECO:0000259" key="9">
    <source>
        <dbReference type="Pfam" id="PF20511"/>
    </source>
</evidence>
<evidence type="ECO:0000256" key="2">
    <source>
        <dbReference type="ARBA" id="ARBA00001947"/>
    </source>
</evidence>
<dbReference type="InterPro" id="IPR018050">
    <property type="entry name" value="Pmannose_isomerase-type1_CS"/>
</dbReference>
<keyword evidence="6" id="KW-0862">Zinc</keyword>
<dbReference type="PANTHER" id="PTHR10309">
    <property type="entry name" value="MANNOSE-6-PHOSPHATE ISOMERASE"/>
    <property type="match status" value="1"/>
</dbReference>
<keyword evidence="7" id="KW-0413">Isomerase</keyword>
<dbReference type="SUPFAM" id="SSF51182">
    <property type="entry name" value="RmlC-like cupins"/>
    <property type="match status" value="1"/>
</dbReference>
<dbReference type="InterPro" id="IPR001250">
    <property type="entry name" value="Man6P_Isoase-1"/>
</dbReference>
<evidence type="ECO:0000256" key="6">
    <source>
        <dbReference type="ARBA" id="ARBA00022833"/>
    </source>
</evidence>
<organism evidence="10 11">
    <name type="scientific">Neolewinella maritima</name>
    <dbReference type="NCBI Taxonomy" id="1383882"/>
    <lineage>
        <taxon>Bacteria</taxon>
        <taxon>Pseudomonadati</taxon>
        <taxon>Bacteroidota</taxon>
        <taxon>Saprospiria</taxon>
        <taxon>Saprospirales</taxon>
        <taxon>Lewinellaceae</taxon>
        <taxon>Neolewinella</taxon>
    </lineage>
</organism>
<dbReference type="PANTHER" id="PTHR10309:SF0">
    <property type="entry name" value="MANNOSE-6-PHOSPHATE ISOMERASE"/>
    <property type="match status" value="1"/>
</dbReference>
<evidence type="ECO:0000256" key="8">
    <source>
        <dbReference type="SAM" id="MobiDB-lite"/>
    </source>
</evidence>
<dbReference type="EMBL" id="CAKLPZ010000004">
    <property type="protein sequence ID" value="CAH1002082.1"/>
    <property type="molecule type" value="Genomic_DNA"/>
</dbReference>
<evidence type="ECO:0000256" key="5">
    <source>
        <dbReference type="ARBA" id="ARBA00022723"/>
    </source>
</evidence>
<dbReference type="Gene3D" id="1.10.441.10">
    <property type="entry name" value="Phosphomannose Isomerase, domain 2"/>
    <property type="match status" value="1"/>
</dbReference>
<dbReference type="PIRSF" id="PIRSF001480">
    <property type="entry name" value="Mannose-6-phosphate_isomerase"/>
    <property type="match status" value="1"/>
</dbReference>
<dbReference type="Proteomes" id="UP000837803">
    <property type="component" value="Unassembled WGS sequence"/>
</dbReference>
<evidence type="ECO:0000313" key="11">
    <source>
        <dbReference type="Proteomes" id="UP000837803"/>
    </source>
</evidence>
<comment type="similarity">
    <text evidence="3">Belongs to the mannose-6-phosphate isomerase type 1 family.</text>
</comment>
<dbReference type="PRINTS" id="PR00714">
    <property type="entry name" value="MAN6PISMRASE"/>
</dbReference>
<evidence type="ECO:0000256" key="4">
    <source>
        <dbReference type="ARBA" id="ARBA00011956"/>
    </source>
</evidence>
<evidence type="ECO:0000256" key="1">
    <source>
        <dbReference type="ARBA" id="ARBA00000757"/>
    </source>
</evidence>
<evidence type="ECO:0000256" key="3">
    <source>
        <dbReference type="ARBA" id="ARBA00010772"/>
    </source>
</evidence>
<gene>
    <name evidence="10" type="ORF">LEM8419_02999</name>
</gene>
<comment type="catalytic activity">
    <reaction evidence="1">
        <text>D-mannose 6-phosphate = D-fructose 6-phosphate</text>
        <dbReference type="Rhea" id="RHEA:12356"/>
        <dbReference type="ChEBI" id="CHEBI:58735"/>
        <dbReference type="ChEBI" id="CHEBI:61527"/>
        <dbReference type="EC" id="5.3.1.8"/>
    </reaction>
</comment>
<dbReference type="InterPro" id="IPR046457">
    <property type="entry name" value="PMI_typeI_cat"/>
</dbReference>
<evidence type="ECO:0000256" key="7">
    <source>
        <dbReference type="ARBA" id="ARBA00023235"/>
    </source>
</evidence>